<keyword evidence="1" id="KW-0175">Coiled coil</keyword>
<name>A0A8X8VZR2_SALSN</name>
<dbReference type="AlphaFoldDB" id="A0A8X8VZR2"/>
<feature type="coiled-coil region" evidence="1">
    <location>
        <begin position="22"/>
        <end position="70"/>
    </location>
</feature>
<dbReference type="Proteomes" id="UP000298416">
    <property type="component" value="Unassembled WGS sequence"/>
</dbReference>
<dbReference type="EMBL" id="PNBA02000022">
    <property type="protein sequence ID" value="KAG6385373.1"/>
    <property type="molecule type" value="Genomic_DNA"/>
</dbReference>
<gene>
    <name evidence="3" type="ORF">SASPL_154208</name>
</gene>
<evidence type="ECO:0000256" key="1">
    <source>
        <dbReference type="SAM" id="Coils"/>
    </source>
</evidence>
<evidence type="ECO:0000313" key="4">
    <source>
        <dbReference type="Proteomes" id="UP000298416"/>
    </source>
</evidence>
<protein>
    <submittedName>
        <fullName evidence="3">Uncharacterized protein</fullName>
    </submittedName>
</protein>
<proteinExistence type="predicted"/>
<feature type="compositionally biased region" description="Basic and acidic residues" evidence="2">
    <location>
        <begin position="1"/>
        <end position="11"/>
    </location>
</feature>
<feature type="region of interest" description="Disordered" evidence="2">
    <location>
        <begin position="1"/>
        <end position="20"/>
    </location>
</feature>
<evidence type="ECO:0000313" key="3">
    <source>
        <dbReference type="EMBL" id="KAG6385373.1"/>
    </source>
</evidence>
<organism evidence="3">
    <name type="scientific">Salvia splendens</name>
    <name type="common">Scarlet sage</name>
    <dbReference type="NCBI Taxonomy" id="180675"/>
    <lineage>
        <taxon>Eukaryota</taxon>
        <taxon>Viridiplantae</taxon>
        <taxon>Streptophyta</taxon>
        <taxon>Embryophyta</taxon>
        <taxon>Tracheophyta</taxon>
        <taxon>Spermatophyta</taxon>
        <taxon>Magnoliopsida</taxon>
        <taxon>eudicotyledons</taxon>
        <taxon>Gunneridae</taxon>
        <taxon>Pentapetalae</taxon>
        <taxon>asterids</taxon>
        <taxon>lamiids</taxon>
        <taxon>Lamiales</taxon>
        <taxon>Lamiaceae</taxon>
        <taxon>Nepetoideae</taxon>
        <taxon>Mentheae</taxon>
        <taxon>Salviinae</taxon>
        <taxon>Salvia</taxon>
        <taxon>Salvia subgen. Calosphace</taxon>
        <taxon>core Calosphace</taxon>
    </lineage>
</organism>
<reference evidence="3" key="1">
    <citation type="submission" date="2018-01" db="EMBL/GenBank/DDBJ databases">
        <authorList>
            <person name="Mao J.F."/>
        </authorList>
    </citation>
    <scope>NUCLEOTIDE SEQUENCE</scope>
    <source>
        <strain evidence="3">Huo1</strain>
        <tissue evidence="3">Leaf</tissue>
    </source>
</reference>
<reference evidence="3" key="2">
    <citation type="submission" date="2020-08" db="EMBL/GenBank/DDBJ databases">
        <title>Plant Genome Project.</title>
        <authorList>
            <person name="Zhang R.-G."/>
        </authorList>
    </citation>
    <scope>NUCLEOTIDE SEQUENCE</scope>
    <source>
        <strain evidence="3">Huo1</strain>
        <tissue evidence="3">Leaf</tissue>
    </source>
</reference>
<evidence type="ECO:0000256" key="2">
    <source>
        <dbReference type="SAM" id="MobiDB-lite"/>
    </source>
</evidence>
<sequence>MADEPSFHEEFADADNADSDEIADLHQKSSDLEEENRNIIQENMDYLQRINDLTASVDELSSGVADLKNQTDLEGEISRAEFSGLKSQLDGRDENSSCGVRQRESMLVGGTAIATAAAVIC</sequence>
<comment type="caution">
    <text evidence="3">The sequence shown here is derived from an EMBL/GenBank/DDBJ whole genome shotgun (WGS) entry which is preliminary data.</text>
</comment>
<accession>A0A8X8VZR2</accession>
<keyword evidence="4" id="KW-1185">Reference proteome</keyword>